<evidence type="ECO:0000256" key="1">
    <source>
        <dbReference type="ARBA" id="ARBA00003330"/>
    </source>
</evidence>
<evidence type="ECO:0000256" key="5">
    <source>
        <dbReference type="ARBA" id="ARBA00022862"/>
    </source>
</evidence>
<feature type="active site" description="Cysteine sulfenic acid (-SOH) intermediate; for peroxidase activity" evidence="12">
    <location>
        <position position="44"/>
    </location>
</feature>
<dbReference type="EMBL" id="DRBW01000021">
    <property type="protein sequence ID" value="HDM89681.1"/>
    <property type="molecule type" value="Genomic_DNA"/>
</dbReference>
<dbReference type="GO" id="GO:0045454">
    <property type="term" value="P:cell redox homeostasis"/>
    <property type="evidence" value="ECO:0007669"/>
    <property type="project" value="TreeGrafter"/>
</dbReference>
<dbReference type="NCBIfam" id="NF006960">
    <property type="entry name" value="PRK09437.1"/>
    <property type="match status" value="1"/>
</dbReference>
<keyword evidence="6 14" id="KW-0560">Oxidoreductase</keyword>
<evidence type="ECO:0000256" key="12">
    <source>
        <dbReference type="PIRSR" id="PIRSR000239-1"/>
    </source>
</evidence>
<dbReference type="InterPro" id="IPR050924">
    <property type="entry name" value="Peroxiredoxin_BCP/PrxQ"/>
</dbReference>
<organism evidence="14">
    <name type="scientific">candidate division WOR-3 bacterium</name>
    <dbReference type="NCBI Taxonomy" id="2052148"/>
    <lineage>
        <taxon>Bacteria</taxon>
        <taxon>Bacteria division WOR-3</taxon>
    </lineage>
</organism>
<evidence type="ECO:0000256" key="8">
    <source>
        <dbReference type="ARBA" id="ARBA00023284"/>
    </source>
</evidence>
<comment type="function">
    <text evidence="1">Thiol-specific peroxidase that catalyzes the reduction of hydrogen peroxide and organic hydroperoxides to water and alcohols, respectively. Plays a role in cell protection against oxidative stress by detoxifying peroxides and as sensor of hydrogen peroxide-mediated signaling events.</text>
</comment>
<dbReference type="InterPro" id="IPR024706">
    <property type="entry name" value="Peroxiredoxin_AhpC-typ"/>
</dbReference>
<evidence type="ECO:0000259" key="13">
    <source>
        <dbReference type="PROSITE" id="PS51352"/>
    </source>
</evidence>
<reference evidence="14" key="1">
    <citation type="journal article" date="2020" name="mSystems">
        <title>Genome- and Community-Level Interaction Insights into Carbon Utilization and Element Cycling Functions of Hydrothermarchaeota in Hydrothermal Sediment.</title>
        <authorList>
            <person name="Zhou Z."/>
            <person name="Liu Y."/>
            <person name="Xu W."/>
            <person name="Pan J."/>
            <person name="Luo Z.H."/>
            <person name="Li M."/>
        </authorList>
    </citation>
    <scope>NUCLEOTIDE SEQUENCE [LARGE SCALE GENOMIC DNA]</scope>
    <source>
        <strain evidence="14">HyVt-237</strain>
    </source>
</reference>
<proteinExistence type="inferred from homology"/>
<comment type="subunit">
    <text evidence="2">Monomer.</text>
</comment>
<keyword evidence="4 14" id="KW-0575">Peroxidase</keyword>
<evidence type="ECO:0000256" key="3">
    <source>
        <dbReference type="ARBA" id="ARBA00013017"/>
    </source>
</evidence>
<dbReference type="PANTHER" id="PTHR42801">
    <property type="entry name" value="THIOREDOXIN-DEPENDENT PEROXIDE REDUCTASE"/>
    <property type="match status" value="1"/>
</dbReference>
<evidence type="ECO:0000256" key="7">
    <source>
        <dbReference type="ARBA" id="ARBA00023157"/>
    </source>
</evidence>
<dbReference type="Proteomes" id="UP000885931">
    <property type="component" value="Unassembled WGS sequence"/>
</dbReference>
<dbReference type="PANTHER" id="PTHR42801:SF4">
    <property type="entry name" value="AHPC_TSA FAMILY PROTEIN"/>
    <property type="match status" value="1"/>
</dbReference>
<dbReference type="GO" id="GO:0005737">
    <property type="term" value="C:cytoplasm"/>
    <property type="evidence" value="ECO:0007669"/>
    <property type="project" value="TreeGrafter"/>
</dbReference>
<dbReference type="GO" id="GO:0008379">
    <property type="term" value="F:thioredoxin peroxidase activity"/>
    <property type="evidence" value="ECO:0007669"/>
    <property type="project" value="TreeGrafter"/>
</dbReference>
<comment type="similarity">
    <text evidence="10">Belongs to the peroxiredoxin family. BCP/PrxQ subfamily.</text>
</comment>
<dbReference type="CDD" id="cd03017">
    <property type="entry name" value="PRX_BCP"/>
    <property type="match status" value="1"/>
</dbReference>
<dbReference type="AlphaFoldDB" id="A0A7C0X8H1"/>
<dbReference type="SUPFAM" id="SSF52833">
    <property type="entry name" value="Thioredoxin-like"/>
    <property type="match status" value="1"/>
</dbReference>
<sequence>MLSEGKEAPDFCLPDQDEREVCLRNFRGKWVVLYFYPKDNTSGCTREAQDFTEKLEEFEKLGAVILGISPDSPKSHRNFREKKNLRVTLLSDQEHRVLETYGAWQLKKMYGREYYGVMRSTHLIDPEGRIARIWPKVKVKGHVEEVLNTLKELRGKS</sequence>
<accession>A0A7C0X8H1</accession>
<evidence type="ECO:0000256" key="9">
    <source>
        <dbReference type="ARBA" id="ARBA00032824"/>
    </source>
</evidence>
<dbReference type="Pfam" id="PF00578">
    <property type="entry name" value="AhpC-TSA"/>
    <property type="match status" value="1"/>
</dbReference>
<dbReference type="FunFam" id="3.40.30.10:FF:000007">
    <property type="entry name" value="Thioredoxin-dependent thiol peroxidase"/>
    <property type="match status" value="1"/>
</dbReference>
<evidence type="ECO:0000313" key="14">
    <source>
        <dbReference type="EMBL" id="HDM89681.1"/>
    </source>
</evidence>
<feature type="domain" description="Thioredoxin" evidence="13">
    <location>
        <begin position="2"/>
        <end position="155"/>
    </location>
</feature>
<evidence type="ECO:0000256" key="4">
    <source>
        <dbReference type="ARBA" id="ARBA00022559"/>
    </source>
</evidence>
<protein>
    <recommendedName>
        <fullName evidence="3">thioredoxin-dependent peroxiredoxin</fullName>
        <ecNumber evidence="3">1.11.1.24</ecNumber>
    </recommendedName>
    <alternativeName>
        <fullName evidence="9">Thioredoxin peroxidase</fullName>
    </alternativeName>
</protein>
<dbReference type="GO" id="GO:0034599">
    <property type="term" value="P:cellular response to oxidative stress"/>
    <property type="evidence" value="ECO:0007669"/>
    <property type="project" value="TreeGrafter"/>
</dbReference>
<dbReference type="EC" id="1.11.1.24" evidence="3"/>
<dbReference type="InterPro" id="IPR036249">
    <property type="entry name" value="Thioredoxin-like_sf"/>
</dbReference>
<keyword evidence="5" id="KW-0049">Antioxidant</keyword>
<dbReference type="Gene3D" id="3.40.30.10">
    <property type="entry name" value="Glutaredoxin"/>
    <property type="match status" value="1"/>
</dbReference>
<evidence type="ECO:0000256" key="10">
    <source>
        <dbReference type="ARBA" id="ARBA00038489"/>
    </source>
</evidence>
<dbReference type="PIRSF" id="PIRSF000239">
    <property type="entry name" value="AHPC"/>
    <property type="match status" value="1"/>
</dbReference>
<keyword evidence="7" id="KW-1015">Disulfide bond</keyword>
<comment type="catalytic activity">
    <reaction evidence="11">
        <text>a hydroperoxide + [thioredoxin]-dithiol = an alcohol + [thioredoxin]-disulfide + H2O</text>
        <dbReference type="Rhea" id="RHEA:62620"/>
        <dbReference type="Rhea" id="RHEA-COMP:10698"/>
        <dbReference type="Rhea" id="RHEA-COMP:10700"/>
        <dbReference type="ChEBI" id="CHEBI:15377"/>
        <dbReference type="ChEBI" id="CHEBI:29950"/>
        <dbReference type="ChEBI" id="CHEBI:30879"/>
        <dbReference type="ChEBI" id="CHEBI:35924"/>
        <dbReference type="ChEBI" id="CHEBI:50058"/>
        <dbReference type="EC" id="1.11.1.24"/>
    </reaction>
</comment>
<name>A0A7C0X8H1_UNCW3</name>
<evidence type="ECO:0000256" key="2">
    <source>
        <dbReference type="ARBA" id="ARBA00011245"/>
    </source>
</evidence>
<comment type="caution">
    <text evidence="14">The sequence shown here is derived from an EMBL/GenBank/DDBJ whole genome shotgun (WGS) entry which is preliminary data.</text>
</comment>
<dbReference type="PROSITE" id="PS51352">
    <property type="entry name" value="THIOREDOXIN_2"/>
    <property type="match status" value="1"/>
</dbReference>
<keyword evidence="8" id="KW-0676">Redox-active center</keyword>
<dbReference type="InterPro" id="IPR000866">
    <property type="entry name" value="AhpC/TSA"/>
</dbReference>
<dbReference type="InterPro" id="IPR013766">
    <property type="entry name" value="Thioredoxin_domain"/>
</dbReference>
<evidence type="ECO:0000256" key="6">
    <source>
        <dbReference type="ARBA" id="ARBA00023002"/>
    </source>
</evidence>
<evidence type="ECO:0000256" key="11">
    <source>
        <dbReference type="ARBA" id="ARBA00049091"/>
    </source>
</evidence>
<gene>
    <name evidence="14" type="ORF">ENG67_00545</name>
</gene>